<proteinExistence type="predicted"/>
<reference evidence="2 3" key="1">
    <citation type="submission" date="2019-02" db="EMBL/GenBank/DDBJ databases">
        <title>Opniocepnalus argus genome.</title>
        <authorList>
            <person name="Zhou C."/>
            <person name="Xiao S."/>
        </authorList>
    </citation>
    <scope>NUCLEOTIDE SEQUENCE [LARGE SCALE GENOMIC DNA]</scope>
    <source>
        <strain evidence="2">OARG1902GOOAL</strain>
        <tissue evidence="2">Muscle</tissue>
    </source>
</reference>
<evidence type="ECO:0000313" key="3">
    <source>
        <dbReference type="Proteomes" id="UP000503349"/>
    </source>
</evidence>
<feature type="region of interest" description="Disordered" evidence="1">
    <location>
        <begin position="67"/>
        <end position="92"/>
    </location>
</feature>
<name>A0A6G1QDU3_CHAAH</name>
<evidence type="ECO:0000313" key="2">
    <source>
        <dbReference type="EMBL" id="KAF3700418.1"/>
    </source>
</evidence>
<keyword evidence="3" id="KW-1185">Reference proteome</keyword>
<gene>
    <name evidence="2" type="ORF">EXN66_Car016105</name>
</gene>
<reference evidence="3" key="2">
    <citation type="submission" date="2019-02" db="EMBL/GenBank/DDBJ databases">
        <title>Opniocepnalus argus Var Kimnra genome.</title>
        <authorList>
            <person name="Zhou C."/>
            <person name="Xiao S."/>
        </authorList>
    </citation>
    <scope>NUCLEOTIDE SEQUENCE [LARGE SCALE GENOMIC DNA]</scope>
</reference>
<dbReference type="AlphaFoldDB" id="A0A6G1QDU3"/>
<dbReference type="EMBL" id="CM015726">
    <property type="protein sequence ID" value="KAF3700418.1"/>
    <property type="molecule type" value="Genomic_DNA"/>
</dbReference>
<protein>
    <submittedName>
        <fullName evidence="2">Uncharacterized protein</fullName>
    </submittedName>
</protein>
<accession>A0A6G1QDU3</accession>
<organism evidence="2 3">
    <name type="scientific">Channa argus</name>
    <name type="common">Northern snakehead</name>
    <name type="synonym">Ophicephalus argus</name>
    <dbReference type="NCBI Taxonomy" id="215402"/>
    <lineage>
        <taxon>Eukaryota</taxon>
        <taxon>Metazoa</taxon>
        <taxon>Chordata</taxon>
        <taxon>Craniata</taxon>
        <taxon>Vertebrata</taxon>
        <taxon>Euteleostomi</taxon>
        <taxon>Actinopterygii</taxon>
        <taxon>Neopterygii</taxon>
        <taxon>Teleostei</taxon>
        <taxon>Neoteleostei</taxon>
        <taxon>Acanthomorphata</taxon>
        <taxon>Anabantaria</taxon>
        <taxon>Anabantiformes</taxon>
        <taxon>Channoidei</taxon>
        <taxon>Channidae</taxon>
        <taxon>Channa</taxon>
    </lineage>
</organism>
<evidence type="ECO:0000256" key="1">
    <source>
        <dbReference type="SAM" id="MobiDB-lite"/>
    </source>
</evidence>
<dbReference type="Proteomes" id="UP000503349">
    <property type="component" value="Chromosome 15"/>
</dbReference>
<sequence>MATCTQWTFEMLFKLCLIYMFCLEVFAELLQGQLLSNSRHSIPHCSDPESLHAHSCLSKCRKGKRFPEKEKRAGGRSLRVENVPPCNRRLEN</sequence>